<accession>A0ABX0QB55</accession>
<keyword evidence="3" id="KW-1185">Reference proteome</keyword>
<evidence type="ECO:0008006" key="4">
    <source>
        <dbReference type="Google" id="ProtNLM"/>
    </source>
</evidence>
<dbReference type="Proteomes" id="UP000606008">
    <property type="component" value="Unassembled WGS sequence"/>
</dbReference>
<dbReference type="EMBL" id="WAEL01000001">
    <property type="protein sequence ID" value="NID09087.1"/>
    <property type="molecule type" value="Genomic_DNA"/>
</dbReference>
<sequence>MNQPPQQVVRIAIAEQTTPLSKNQKNFNRLTARIADQEKLIADLTVALERGRLRIQTDLAPLYTQFDKLRGEMVRLFDRMNTRHDFTRAEQRKLTQLITDISSELIQKGYNDLVEVHDRYNETGIDAVLAESDDQRAQSLKRMAELMYGIKFDASVDLADPKAVQAYINEQLQQRTQAEQQEAAERQASQPKSDKQQARLAKKLAEVQNTTKAVRALYMDLVKAFHPDRELDEDEKIRKTAIMQRVTEAYEKSDLLGLFRLQLEFDRIDQAHLEKLADTQLQYYNKILSQQVEELDGKLAKLQTELTGLVGGNNSPFGTAKGLDYAINADVKAMKQAVKALKFDLSVLTDAAQLRAWLKSYHKAGDY</sequence>
<reference evidence="2" key="1">
    <citation type="submission" date="2024-05" db="EMBL/GenBank/DDBJ databases">
        <authorList>
            <person name="Jung D.-H."/>
        </authorList>
    </citation>
    <scope>NUCLEOTIDE SEQUENCE</scope>
    <source>
        <strain evidence="2">JA-25</strain>
    </source>
</reference>
<dbReference type="RefSeq" id="WP_166690822.1">
    <property type="nucleotide sequence ID" value="NZ_WAEL01000001.1"/>
</dbReference>
<feature type="compositionally biased region" description="Low complexity" evidence="1">
    <location>
        <begin position="177"/>
        <end position="190"/>
    </location>
</feature>
<evidence type="ECO:0000256" key="1">
    <source>
        <dbReference type="SAM" id="MobiDB-lite"/>
    </source>
</evidence>
<proteinExistence type="predicted"/>
<name>A0ABX0QB55_9BACT</name>
<evidence type="ECO:0000313" key="2">
    <source>
        <dbReference type="EMBL" id="NID09087.1"/>
    </source>
</evidence>
<comment type="caution">
    <text evidence="2">The sequence shown here is derived from an EMBL/GenBank/DDBJ whole genome shotgun (WGS) entry which is preliminary data.</text>
</comment>
<dbReference type="InterPro" id="IPR036869">
    <property type="entry name" value="J_dom_sf"/>
</dbReference>
<dbReference type="SUPFAM" id="SSF46565">
    <property type="entry name" value="Chaperone J-domain"/>
    <property type="match status" value="1"/>
</dbReference>
<feature type="region of interest" description="Disordered" evidence="1">
    <location>
        <begin position="177"/>
        <end position="196"/>
    </location>
</feature>
<organism evidence="2 3">
    <name type="scientific">Fibrivirga algicola</name>
    <dbReference type="NCBI Taxonomy" id="2950420"/>
    <lineage>
        <taxon>Bacteria</taxon>
        <taxon>Pseudomonadati</taxon>
        <taxon>Bacteroidota</taxon>
        <taxon>Cytophagia</taxon>
        <taxon>Cytophagales</taxon>
        <taxon>Spirosomataceae</taxon>
        <taxon>Fibrivirga</taxon>
    </lineage>
</organism>
<evidence type="ECO:0000313" key="3">
    <source>
        <dbReference type="Proteomes" id="UP000606008"/>
    </source>
</evidence>
<gene>
    <name evidence="2" type="ORF">F7231_02800</name>
</gene>
<protein>
    <recommendedName>
        <fullName evidence="4">J domain-containing protein</fullName>
    </recommendedName>
</protein>